<evidence type="ECO:0000256" key="3">
    <source>
        <dbReference type="ARBA" id="ARBA00022679"/>
    </source>
</evidence>
<keyword evidence="4" id="KW-0949">S-adenosyl-L-methionine</keyword>
<feature type="disulfide bond" evidence="5">
    <location>
        <begin position="623"/>
        <end position="662"/>
    </location>
</feature>
<dbReference type="GO" id="GO:0004190">
    <property type="term" value="F:aspartic-type endopeptidase activity"/>
    <property type="evidence" value="ECO:0007669"/>
    <property type="project" value="InterPro"/>
</dbReference>
<dbReference type="Gene3D" id="3.40.50.150">
    <property type="entry name" value="Vaccinia Virus protein VP39"/>
    <property type="match status" value="1"/>
</dbReference>
<reference evidence="7" key="1">
    <citation type="submission" date="2021-05" db="EMBL/GenBank/DDBJ databases">
        <authorList>
            <person name="Stam R."/>
        </authorList>
    </citation>
    <scope>NUCLEOTIDE SEQUENCE</scope>
    <source>
        <strain evidence="7">CS162</strain>
    </source>
</reference>
<dbReference type="PANTHER" id="PTHR43712:SF12">
    <property type="entry name" value="STERIGMATOCYSTIN 8-O-METHYLTRANSFERASE"/>
    <property type="match status" value="1"/>
</dbReference>
<dbReference type="SUPFAM" id="SSF46785">
    <property type="entry name" value="Winged helix' DNA-binding domain"/>
    <property type="match status" value="1"/>
</dbReference>
<dbReference type="InterPro" id="IPR001077">
    <property type="entry name" value="COMT_C"/>
</dbReference>
<evidence type="ECO:0000313" key="8">
    <source>
        <dbReference type="Proteomes" id="UP000676310"/>
    </source>
</evidence>
<dbReference type="GO" id="GO:0006508">
    <property type="term" value="P:proteolysis"/>
    <property type="evidence" value="ECO:0007669"/>
    <property type="project" value="InterPro"/>
</dbReference>
<dbReference type="SUPFAM" id="SSF50630">
    <property type="entry name" value="Acid proteases"/>
    <property type="match status" value="1"/>
</dbReference>
<dbReference type="Proteomes" id="UP000676310">
    <property type="component" value="Unassembled WGS sequence"/>
</dbReference>
<dbReference type="GO" id="GO:0008171">
    <property type="term" value="F:O-methyltransferase activity"/>
    <property type="evidence" value="ECO:0007669"/>
    <property type="project" value="InterPro"/>
</dbReference>
<dbReference type="PROSITE" id="PS51683">
    <property type="entry name" value="SAM_OMT_II"/>
    <property type="match status" value="1"/>
</dbReference>
<organism evidence="7 8">
    <name type="scientific">Alternaria atra</name>
    <dbReference type="NCBI Taxonomy" id="119953"/>
    <lineage>
        <taxon>Eukaryota</taxon>
        <taxon>Fungi</taxon>
        <taxon>Dikarya</taxon>
        <taxon>Ascomycota</taxon>
        <taxon>Pezizomycotina</taxon>
        <taxon>Dothideomycetes</taxon>
        <taxon>Pleosporomycetidae</taxon>
        <taxon>Pleosporales</taxon>
        <taxon>Pleosporineae</taxon>
        <taxon>Pleosporaceae</taxon>
        <taxon>Alternaria</taxon>
        <taxon>Alternaria sect. Ulocladioides</taxon>
    </lineage>
</organism>
<dbReference type="InterPro" id="IPR029063">
    <property type="entry name" value="SAM-dependent_MTases_sf"/>
</dbReference>
<proteinExistence type="inferred from homology"/>
<sequence length="715" mass="78117">MTKQLEAEKVTPVTLEADSPIKYEKLPGDVFMTRQLLEDALKDMWILSQGPSESVFNYVHMAIPDAACLNVLNQFDFWGAVPVGGEATFEDIAKYTRLPLEVVSRVIDHAVTMRFFAKTSPTATSVKHTSRSAALAKDSGLSALVQMVLDETGPPMLLLPEALRRFSQGKSEISKNIKETAFRLCHSGGETWGDYETSWEFIENDGEGEKKGWRQRNFVKFMAYIKDLFHTENIVLEAVDWKAAGEVIVVDLGGSAGHDDAVLATKFPNLKIVVQDLPEVAPVFEKEFPSELKSRVSFRTHNLFDPQPVQADIYMLKWILHDWPDVESVKILQALRPALRPGARVIFIDYVGKQEPSDEELPRSIQGFGTATDLRMMALFNAKERPVEAWKDIFKQADERYDVVRVEADPLSFMCDTNITDVGKELNTDFANGAAFQGGFVKTALTLGNQTVSNSQLGVIEQGSLPSGNPLFPIFGIGPVENEVLQPPYQNTPANLKDTGAVDANVYGIYMNDFRSPEGSIVFGGIDTAKFQSPLQNAGSLLINDNGVASQFVIKFSSMQLTGGNSSAWRSNVDLAPRGGLPPALIDTGNPSLNIPSASLRAMAMAIGTTFDEQAGQLGGVPCDLGSRGESLSFGFNNNQAKVSTPLAAMLVRDSSSGTTECFLPMFPSDEDDTASLGAPFMQGAYIVFDLDQKKIMMANAIINATESSLQKLDA</sequence>
<dbReference type="Gene3D" id="2.40.70.10">
    <property type="entry name" value="Acid Proteases"/>
    <property type="match status" value="2"/>
</dbReference>
<dbReference type="Pfam" id="PF00891">
    <property type="entry name" value="Methyltransf_2"/>
    <property type="match status" value="1"/>
</dbReference>
<keyword evidence="5" id="KW-1015">Disulfide bond</keyword>
<keyword evidence="3" id="KW-0808">Transferase</keyword>
<keyword evidence="2" id="KW-0489">Methyltransferase</keyword>
<protein>
    <recommendedName>
        <fullName evidence="6">Peptidase A1 domain-containing protein</fullName>
    </recommendedName>
</protein>
<comment type="caution">
    <text evidence="7">The sequence shown here is derived from an EMBL/GenBank/DDBJ whole genome shotgun (WGS) entry which is preliminary data.</text>
</comment>
<dbReference type="EMBL" id="CAJRGZ010000027">
    <property type="protein sequence ID" value="CAG5182812.1"/>
    <property type="molecule type" value="Genomic_DNA"/>
</dbReference>
<evidence type="ECO:0000256" key="4">
    <source>
        <dbReference type="ARBA" id="ARBA00022691"/>
    </source>
</evidence>
<dbReference type="InterPro" id="IPR021109">
    <property type="entry name" value="Peptidase_aspartic_dom_sf"/>
</dbReference>
<evidence type="ECO:0000256" key="1">
    <source>
        <dbReference type="ARBA" id="ARBA00007447"/>
    </source>
</evidence>
<accession>A0A8J2NAH3</accession>
<gene>
    <name evidence="7" type="ORF">ALTATR162_LOCUS10347</name>
</gene>
<dbReference type="InterPro" id="IPR016461">
    <property type="entry name" value="COMT-like"/>
</dbReference>
<dbReference type="GO" id="GO:0032259">
    <property type="term" value="P:methylation"/>
    <property type="evidence" value="ECO:0007669"/>
    <property type="project" value="UniProtKB-KW"/>
</dbReference>
<evidence type="ECO:0000256" key="2">
    <source>
        <dbReference type="ARBA" id="ARBA00022603"/>
    </source>
</evidence>
<dbReference type="AlphaFoldDB" id="A0A8J2NAH3"/>
<evidence type="ECO:0000259" key="6">
    <source>
        <dbReference type="PROSITE" id="PS51767"/>
    </source>
</evidence>
<dbReference type="OrthoDB" id="1606438at2759"/>
<dbReference type="Pfam" id="PF00026">
    <property type="entry name" value="Asp"/>
    <property type="match status" value="1"/>
</dbReference>
<comment type="similarity">
    <text evidence="1">Belongs to the peptidase A1 family.</text>
</comment>
<dbReference type="PRINTS" id="PR00792">
    <property type="entry name" value="PEPSIN"/>
</dbReference>
<evidence type="ECO:0000313" key="7">
    <source>
        <dbReference type="EMBL" id="CAG5182812.1"/>
    </source>
</evidence>
<dbReference type="InterPro" id="IPR033121">
    <property type="entry name" value="PEPTIDASE_A1"/>
</dbReference>
<dbReference type="PROSITE" id="PS51767">
    <property type="entry name" value="PEPTIDASE_A1"/>
    <property type="match status" value="1"/>
</dbReference>
<feature type="domain" description="Peptidase A1" evidence="6">
    <location>
        <begin position="380"/>
        <end position="699"/>
    </location>
</feature>
<dbReference type="PANTHER" id="PTHR43712">
    <property type="entry name" value="PUTATIVE (AFU_ORTHOLOGUE AFUA_4G14580)-RELATED"/>
    <property type="match status" value="1"/>
</dbReference>
<name>A0A8J2NAH3_9PLEO</name>
<keyword evidence="8" id="KW-1185">Reference proteome</keyword>
<evidence type="ECO:0000256" key="5">
    <source>
        <dbReference type="PIRSR" id="PIRSR601461-2"/>
    </source>
</evidence>
<dbReference type="SUPFAM" id="SSF53335">
    <property type="entry name" value="S-adenosyl-L-methionine-dependent methyltransferases"/>
    <property type="match status" value="1"/>
</dbReference>
<dbReference type="RefSeq" id="XP_043173918.1">
    <property type="nucleotide sequence ID" value="XM_043317983.1"/>
</dbReference>
<dbReference type="InterPro" id="IPR001461">
    <property type="entry name" value="Aspartic_peptidase_A1"/>
</dbReference>
<dbReference type="InterPro" id="IPR036390">
    <property type="entry name" value="WH_DNA-bd_sf"/>
</dbReference>
<dbReference type="GeneID" id="67010498"/>